<gene>
    <name evidence="8" type="ORF">GRI97_06100</name>
</gene>
<dbReference type="InterPro" id="IPR051401">
    <property type="entry name" value="GtrA_CellWall_Glycosyl"/>
</dbReference>
<accession>A0A6I4TUX9</accession>
<dbReference type="PANTHER" id="PTHR38459">
    <property type="entry name" value="PROPHAGE BACTOPRENOL-LINKED GLUCOSE TRANSLOCASE HOMOLOG"/>
    <property type="match status" value="1"/>
</dbReference>
<feature type="domain" description="GtrA/DPMS transmembrane" evidence="7">
    <location>
        <begin position="22"/>
        <end position="139"/>
    </location>
</feature>
<proteinExistence type="inferred from homology"/>
<evidence type="ECO:0000259" key="7">
    <source>
        <dbReference type="Pfam" id="PF04138"/>
    </source>
</evidence>
<dbReference type="EMBL" id="WTYJ01000001">
    <property type="protein sequence ID" value="MXO98557.1"/>
    <property type="molecule type" value="Genomic_DNA"/>
</dbReference>
<feature type="transmembrane region" description="Helical" evidence="6">
    <location>
        <begin position="21"/>
        <end position="41"/>
    </location>
</feature>
<evidence type="ECO:0000256" key="5">
    <source>
        <dbReference type="ARBA" id="ARBA00023136"/>
    </source>
</evidence>
<dbReference type="PANTHER" id="PTHR38459:SF1">
    <property type="entry name" value="PROPHAGE BACTOPRENOL-LINKED GLUCOSE TRANSLOCASE HOMOLOG"/>
    <property type="match status" value="1"/>
</dbReference>
<sequence length="150" mass="16332">MIARSIVQKINRTIGGDRRPLRFIAAGAANTVFGLGIYPLLLWSVPLLHTHYLVALGIAQAVSLCFAFATYKLGVFRTRGNILREFGTFASFYLVNYAANWVALPLLVEVGGAQPVIAQLGFAFVLIVTSWFWHSKVTFRSAGATAGSEP</sequence>
<evidence type="ECO:0000256" key="2">
    <source>
        <dbReference type="ARBA" id="ARBA00009399"/>
    </source>
</evidence>
<dbReference type="GO" id="GO:0005886">
    <property type="term" value="C:plasma membrane"/>
    <property type="evidence" value="ECO:0007669"/>
    <property type="project" value="TreeGrafter"/>
</dbReference>
<name>A0A6I4TUX9_9SPHN</name>
<evidence type="ECO:0000256" key="1">
    <source>
        <dbReference type="ARBA" id="ARBA00004141"/>
    </source>
</evidence>
<feature type="transmembrane region" description="Helical" evidence="6">
    <location>
        <begin position="53"/>
        <end position="74"/>
    </location>
</feature>
<evidence type="ECO:0000256" key="4">
    <source>
        <dbReference type="ARBA" id="ARBA00022989"/>
    </source>
</evidence>
<dbReference type="OrthoDB" id="9812049at2"/>
<evidence type="ECO:0000256" key="3">
    <source>
        <dbReference type="ARBA" id="ARBA00022692"/>
    </source>
</evidence>
<keyword evidence="4 6" id="KW-1133">Transmembrane helix</keyword>
<keyword evidence="5 6" id="KW-0472">Membrane</keyword>
<evidence type="ECO:0000313" key="8">
    <source>
        <dbReference type="EMBL" id="MXO98557.1"/>
    </source>
</evidence>
<evidence type="ECO:0000256" key="6">
    <source>
        <dbReference type="SAM" id="Phobius"/>
    </source>
</evidence>
<comment type="subcellular location">
    <subcellularLocation>
        <location evidence="1">Membrane</location>
        <topology evidence="1">Multi-pass membrane protein</topology>
    </subcellularLocation>
</comment>
<dbReference type="InterPro" id="IPR007267">
    <property type="entry name" value="GtrA_DPMS_TM"/>
</dbReference>
<feature type="transmembrane region" description="Helical" evidence="6">
    <location>
        <begin position="116"/>
        <end position="133"/>
    </location>
</feature>
<dbReference type="AlphaFoldDB" id="A0A6I4TUX9"/>
<protein>
    <submittedName>
        <fullName evidence="8">GtrA family protein</fullName>
    </submittedName>
</protein>
<comment type="caution">
    <text evidence="8">The sequence shown here is derived from an EMBL/GenBank/DDBJ whole genome shotgun (WGS) entry which is preliminary data.</text>
</comment>
<reference evidence="8 9" key="1">
    <citation type="submission" date="2019-12" db="EMBL/GenBank/DDBJ databases">
        <title>Genomic-based taxomic classification of the family Erythrobacteraceae.</title>
        <authorList>
            <person name="Xu L."/>
        </authorList>
    </citation>
    <scope>NUCLEOTIDE SEQUENCE [LARGE SCALE GENOMIC DNA]</scope>
    <source>
        <strain evidence="8 9">S36</strain>
    </source>
</reference>
<keyword evidence="3 6" id="KW-0812">Transmembrane</keyword>
<comment type="similarity">
    <text evidence="2">Belongs to the GtrA family.</text>
</comment>
<dbReference type="Pfam" id="PF04138">
    <property type="entry name" value="GtrA_DPMS_TM"/>
    <property type="match status" value="1"/>
</dbReference>
<organism evidence="8 9">
    <name type="scientific">Croceibacterium xixiisoli</name>
    <dbReference type="NCBI Taxonomy" id="1476466"/>
    <lineage>
        <taxon>Bacteria</taxon>
        <taxon>Pseudomonadati</taxon>
        <taxon>Pseudomonadota</taxon>
        <taxon>Alphaproteobacteria</taxon>
        <taxon>Sphingomonadales</taxon>
        <taxon>Erythrobacteraceae</taxon>
        <taxon>Croceibacterium</taxon>
    </lineage>
</organism>
<dbReference type="RefSeq" id="WP_161390186.1">
    <property type="nucleotide sequence ID" value="NZ_JBHSCP010000001.1"/>
</dbReference>
<evidence type="ECO:0000313" key="9">
    <source>
        <dbReference type="Proteomes" id="UP000469430"/>
    </source>
</evidence>
<dbReference type="Proteomes" id="UP000469430">
    <property type="component" value="Unassembled WGS sequence"/>
</dbReference>
<feature type="transmembrane region" description="Helical" evidence="6">
    <location>
        <begin position="86"/>
        <end position="104"/>
    </location>
</feature>
<dbReference type="GO" id="GO:0000271">
    <property type="term" value="P:polysaccharide biosynthetic process"/>
    <property type="evidence" value="ECO:0007669"/>
    <property type="project" value="InterPro"/>
</dbReference>
<keyword evidence="9" id="KW-1185">Reference proteome</keyword>